<feature type="domain" description="FAD dependent oxidoreductase" evidence="7">
    <location>
        <begin position="7"/>
        <end position="449"/>
    </location>
</feature>
<evidence type="ECO:0000256" key="2">
    <source>
        <dbReference type="ARBA" id="ARBA00010989"/>
    </source>
</evidence>
<keyword evidence="3" id="KW-0285">Flavoprotein</keyword>
<dbReference type="GO" id="GO:0008115">
    <property type="term" value="F:sarcosine oxidase activity"/>
    <property type="evidence" value="ECO:0007669"/>
    <property type="project" value="TreeGrafter"/>
</dbReference>
<evidence type="ECO:0000313" key="9">
    <source>
        <dbReference type="Proteomes" id="UP000239563"/>
    </source>
</evidence>
<dbReference type="Gene3D" id="3.50.50.60">
    <property type="entry name" value="FAD/NAD(P)-binding domain"/>
    <property type="match status" value="1"/>
</dbReference>
<feature type="compositionally biased region" description="Basic and acidic residues" evidence="6">
    <location>
        <begin position="490"/>
        <end position="505"/>
    </location>
</feature>
<keyword evidence="4" id="KW-0274">FAD</keyword>
<dbReference type="Proteomes" id="UP000239563">
    <property type="component" value="Chromosome XI"/>
</dbReference>
<dbReference type="PANTHER" id="PTHR10961:SF46">
    <property type="entry name" value="PEROXISOMAL SARCOSINE OXIDASE"/>
    <property type="match status" value="1"/>
</dbReference>
<dbReference type="GO" id="GO:0050660">
    <property type="term" value="F:flavin adenine dinucleotide binding"/>
    <property type="evidence" value="ECO:0007669"/>
    <property type="project" value="InterPro"/>
</dbReference>
<dbReference type="SUPFAM" id="SSF51905">
    <property type="entry name" value="FAD/NAD(P)-binding domain"/>
    <property type="match status" value="1"/>
</dbReference>
<dbReference type="GO" id="GO:0050031">
    <property type="term" value="F:L-pipecolate oxidase activity"/>
    <property type="evidence" value="ECO:0007669"/>
    <property type="project" value="TreeGrafter"/>
</dbReference>
<proteinExistence type="inferred from homology"/>
<evidence type="ECO:0000256" key="4">
    <source>
        <dbReference type="ARBA" id="ARBA00022827"/>
    </source>
</evidence>
<comment type="cofactor">
    <cofactor evidence="1">
        <name>FAD</name>
        <dbReference type="ChEBI" id="CHEBI:57692"/>
    </cofactor>
</comment>
<organism evidence="8 9">
    <name type="scientific">Sporisorium reilianum f. sp. reilianum</name>
    <dbReference type="NCBI Taxonomy" id="72559"/>
    <lineage>
        <taxon>Eukaryota</taxon>
        <taxon>Fungi</taxon>
        <taxon>Dikarya</taxon>
        <taxon>Basidiomycota</taxon>
        <taxon>Ustilaginomycotina</taxon>
        <taxon>Ustilaginomycetes</taxon>
        <taxon>Ustilaginales</taxon>
        <taxon>Ustilaginaceae</taxon>
        <taxon>Sporisorium</taxon>
    </lineage>
</organism>
<evidence type="ECO:0000256" key="5">
    <source>
        <dbReference type="ARBA" id="ARBA00023002"/>
    </source>
</evidence>
<dbReference type="Pfam" id="PF01266">
    <property type="entry name" value="DAO"/>
    <property type="match status" value="1"/>
</dbReference>
<reference evidence="8 9" key="1">
    <citation type="submission" date="2017-02" db="EMBL/GenBank/DDBJ databases">
        <authorList>
            <person name="Peterson S.W."/>
        </authorList>
    </citation>
    <scope>NUCLEOTIDE SEQUENCE [LARGE SCALE GENOMIC DNA]</scope>
    <source>
        <strain evidence="8 9">SRS1_H2-8</strain>
    </source>
</reference>
<dbReference type="PANTHER" id="PTHR10961">
    <property type="entry name" value="PEROXISOMAL SARCOSINE OXIDASE"/>
    <property type="match status" value="1"/>
</dbReference>
<evidence type="ECO:0000256" key="3">
    <source>
        <dbReference type="ARBA" id="ARBA00022630"/>
    </source>
</evidence>
<dbReference type="Gene3D" id="3.30.9.10">
    <property type="entry name" value="D-Amino Acid Oxidase, subunit A, domain 2"/>
    <property type="match status" value="1"/>
</dbReference>
<evidence type="ECO:0000313" key="8">
    <source>
        <dbReference type="EMBL" id="SJX64184.1"/>
    </source>
</evidence>
<accession>A0A2N8UGV6</accession>
<comment type="similarity">
    <text evidence="2">Belongs to the MSOX/MTOX family.</text>
</comment>
<dbReference type="GO" id="GO:0004657">
    <property type="term" value="F:proline dehydrogenase activity"/>
    <property type="evidence" value="ECO:0007669"/>
    <property type="project" value="TreeGrafter"/>
</dbReference>
<evidence type="ECO:0000256" key="1">
    <source>
        <dbReference type="ARBA" id="ARBA00001974"/>
    </source>
</evidence>
<dbReference type="InterPro" id="IPR045170">
    <property type="entry name" value="MTOX"/>
</dbReference>
<sequence>MACAKSDYLVVGAGVNGTSIATTLVSLGYSVSVLDRSPDGFVAADGASNDLNKIIRADYTDGNYCTLAKEAISLWRTHPVLKRFYHEVGVLFRSSDRGTVWGGAGSGSGEEYVRRGVEKARLEREGYLEVGAAGGRAYVLEDDKQVRAVFEGKAVRLGEGMKGMGERQTGYMNPRGGWAEANAACRALLAHAVRLGVTLHANSTVAAFITENNRITGVRTADGRAFYADHIVLAAGAWTSGLLTTLVPPAAGKVGQAGWMTRPSAQCVAILRLTAAQAASIRGTPVIINFATGFYQFEPTWCAARGEWLLKIAYHSNGYVYPKPRVECSGGYPSFEASAFEARTATRQLGSEGDDAGYDMAAPSIPATQLDAMLAELGAVYPDLAARSNVLETRVCWYSDTLDENWIIDTLNHHPQFTAKAMGENVWVVSGDSGHAYKFLPLIGSLFASIAKLQPNTRLLDLHRFTFAHQVRLHQLKAQGEQIESADSNRFSEDKAKEANARARL</sequence>
<evidence type="ECO:0000256" key="6">
    <source>
        <dbReference type="SAM" id="MobiDB-lite"/>
    </source>
</evidence>
<dbReference type="InterPro" id="IPR006076">
    <property type="entry name" value="FAD-dep_OxRdtase"/>
</dbReference>
<gene>
    <name evidence="8" type="ORF">SRS1_14839</name>
</gene>
<dbReference type="InterPro" id="IPR036188">
    <property type="entry name" value="FAD/NAD-bd_sf"/>
</dbReference>
<name>A0A2N8UGV6_9BASI</name>
<evidence type="ECO:0000259" key="7">
    <source>
        <dbReference type="Pfam" id="PF01266"/>
    </source>
</evidence>
<feature type="region of interest" description="Disordered" evidence="6">
    <location>
        <begin position="484"/>
        <end position="505"/>
    </location>
</feature>
<dbReference type="AlphaFoldDB" id="A0A2N8UGV6"/>
<dbReference type="EMBL" id="LT795064">
    <property type="protein sequence ID" value="SJX64184.1"/>
    <property type="molecule type" value="Genomic_DNA"/>
</dbReference>
<keyword evidence="5" id="KW-0560">Oxidoreductase</keyword>
<protein>
    <submittedName>
        <fullName evidence="8">Related to fructosyl amino acid oxidase</fullName>
    </submittedName>
</protein>